<dbReference type="Pfam" id="PF01625">
    <property type="entry name" value="PMSR"/>
    <property type="match status" value="1"/>
</dbReference>
<dbReference type="NCBIfam" id="TIGR00401">
    <property type="entry name" value="msrA"/>
    <property type="match status" value="1"/>
</dbReference>
<dbReference type="GO" id="GO:0033744">
    <property type="term" value="F:L-methionine:thioredoxin-disulfide S-oxidoreductase activity"/>
    <property type="evidence" value="ECO:0007669"/>
    <property type="project" value="RHEA"/>
</dbReference>
<comment type="similarity">
    <text evidence="4">Belongs to the MsrA Met sulfoxide reductase family.</text>
</comment>
<proteinExistence type="inferred from homology"/>
<keyword evidence="7" id="KW-1185">Reference proteome</keyword>
<dbReference type="Proteomes" id="UP000318288">
    <property type="component" value="Unassembled WGS sequence"/>
</dbReference>
<dbReference type="InterPro" id="IPR002569">
    <property type="entry name" value="Met_Sox_Rdtase_MsrA_dom"/>
</dbReference>
<dbReference type="GO" id="GO:0008113">
    <property type="term" value="F:peptide-methionine (S)-S-oxide reductase activity"/>
    <property type="evidence" value="ECO:0007669"/>
    <property type="project" value="UniProtKB-UniRule"/>
</dbReference>
<evidence type="ECO:0000259" key="5">
    <source>
        <dbReference type="Pfam" id="PF01625"/>
    </source>
</evidence>
<protein>
    <recommendedName>
        <fullName evidence="4">Peptide methionine sulfoxide reductase MsrA</fullName>
        <shortName evidence="4">Protein-methionine-S-oxide reductase</shortName>
        <ecNumber evidence="4">1.8.4.11</ecNumber>
    </recommendedName>
    <alternativeName>
        <fullName evidence="4">Peptide-methionine (S)-S-oxide reductase</fullName>
        <shortName evidence="4">Peptide Met(O) reductase</shortName>
    </alternativeName>
</protein>
<dbReference type="PANTHER" id="PTHR43774">
    <property type="entry name" value="PEPTIDE METHIONINE SULFOXIDE REDUCTASE"/>
    <property type="match status" value="1"/>
</dbReference>
<gene>
    <name evidence="6" type="primary">mrsA</name>
    <name evidence="4" type="synonym">msrA</name>
    <name evidence="6" type="ORF">Poly51_08860</name>
</gene>
<reference evidence="6 7" key="1">
    <citation type="submission" date="2019-02" db="EMBL/GenBank/DDBJ databases">
        <title>Deep-cultivation of Planctomycetes and their phenomic and genomic characterization uncovers novel biology.</title>
        <authorList>
            <person name="Wiegand S."/>
            <person name="Jogler M."/>
            <person name="Boedeker C."/>
            <person name="Pinto D."/>
            <person name="Vollmers J."/>
            <person name="Rivas-Marin E."/>
            <person name="Kohn T."/>
            <person name="Peeters S.H."/>
            <person name="Heuer A."/>
            <person name="Rast P."/>
            <person name="Oberbeckmann S."/>
            <person name="Bunk B."/>
            <person name="Jeske O."/>
            <person name="Meyerdierks A."/>
            <person name="Storesund J.E."/>
            <person name="Kallscheuer N."/>
            <person name="Luecker S."/>
            <person name="Lage O.M."/>
            <person name="Pohl T."/>
            <person name="Merkel B.J."/>
            <person name="Hornburger P."/>
            <person name="Mueller R.-W."/>
            <person name="Bruemmer F."/>
            <person name="Labrenz M."/>
            <person name="Spormann A.M."/>
            <person name="Op Den Camp H."/>
            <person name="Overmann J."/>
            <person name="Amann R."/>
            <person name="Jetten M.S.M."/>
            <person name="Mascher T."/>
            <person name="Medema M.H."/>
            <person name="Devos D.P."/>
            <person name="Kaster A.-K."/>
            <person name="Ovreas L."/>
            <person name="Rohde M."/>
            <person name="Galperin M.Y."/>
            <person name="Jogler C."/>
        </authorList>
    </citation>
    <scope>NUCLEOTIDE SEQUENCE [LARGE SCALE GENOMIC DNA]</scope>
    <source>
        <strain evidence="6 7">Poly51</strain>
    </source>
</reference>
<sequence length="246" mass="27149">MLKIPSLFRASSPLDPHPHRRVLTTALAATAVLFGVVFAIPGDAQVKGGPQANDDSVADVSDSTDDSSKEMVATLAGGCFWCTEAVFERMEGVQDVVSGYIGGKNPNPSYEQVCTGRTGHAEAVEIYYDPAKVKFEELLEVFFKTHDPTTLNRQGADSGTQYRSTIFYHNAEQKRIADAYITQLDASEKLPGPIVTTLEEASKFFTAEEYHQDYYARNPNAGYCQAVVRGKVDKFDREFADKRKSK</sequence>
<feature type="active site" evidence="4">
    <location>
        <position position="79"/>
    </location>
</feature>
<keyword evidence="1 4" id="KW-0560">Oxidoreductase</keyword>
<evidence type="ECO:0000313" key="7">
    <source>
        <dbReference type="Proteomes" id="UP000318288"/>
    </source>
</evidence>
<comment type="function">
    <text evidence="4">Has an important function as a repair enzyme for proteins that have been inactivated by oxidation. Catalyzes the reversible oxidation-reduction of methionine sulfoxide in proteins to methionine.</text>
</comment>
<dbReference type="HAMAP" id="MF_01401">
    <property type="entry name" value="MsrA"/>
    <property type="match status" value="1"/>
</dbReference>
<comment type="catalytic activity">
    <reaction evidence="2 4">
        <text>L-methionyl-[protein] + [thioredoxin]-disulfide + H2O = L-methionyl-(S)-S-oxide-[protein] + [thioredoxin]-dithiol</text>
        <dbReference type="Rhea" id="RHEA:14217"/>
        <dbReference type="Rhea" id="RHEA-COMP:10698"/>
        <dbReference type="Rhea" id="RHEA-COMP:10700"/>
        <dbReference type="Rhea" id="RHEA-COMP:12313"/>
        <dbReference type="Rhea" id="RHEA-COMP:12315"/>
        <dbReference type="ChEBI" id="CHEBI:15377"/>
        <dbReference type="ChEBI" id="CHEBI:16044"/>
        <dbReference type="ChEBI" id="CHEBI:29950"/>
        <dbReference type="ChEBI" id="CHEBI:44120"/>
        <dbReference type="ChEBI" id="CHEBI:50058"/>
        <dbReference type="EC" id="1.8.4.11"/>
    </reaction>
</comment>
<evidence type="ECO:0000313" key="6">
    <source>
        <dbReference type="EMBL" id="TWU60608.1"/>
    </source>
</evidence>
<evidence type="ECO:0000256" key="1">
    <source>
        <dbReference type="ARBA" id="ARBA00023002"/>
    </source>
</evidence>
<organism evidence="6 7">
    <name type="scientific">Rubripirellula tenax</name>
    <dbReference type="NCBI Taxonomy" id="2528015"/>
    <lineage>
        <taxon>Bacteria</taxon>
        <taxon>Pseudomonadati</taxon>
        <taxon>Planctomycetota</taxon>
        <taxon>Planctomycetia</taxon>
        <taxon>Pirellulales</taxon>
        <taxon>Pirellulaceae</taxon>
        <taxon>Rubripirellula</taxon>
    </lineage>
</organism>
<dbReference type="PANTHER" id="PTHR43774:SF1">
    <property type="entry name" value="PEPTIDE METHIONINE SULFOXIDE REDUCTASE MSRA 2"/>
    <property type="match status" value="1"/>
</dbReference>
<comment type="catalytic activity">
    <reaction evidence="3 4">
        <text>[thioredoxin]-disulfide + L-methionine + H2O = L-methionine (S)-S-oxide + [thioredoxin]-dithiol</text>
        <dbReference type="Rhea" id="RHEA:19993"/>
        <dbReference type="Rhea" id="RHEA-COMP:10698"/>
        <dbReference type="Rhea" id="RHEA-COMP:10700"/>
        <dbReference type="ChEBI" id="CHEBI:15377"/>
        <dbReference type="ChEBI" id="CHEBI:29950"/>
        <dbReference type="ChEBI" id="CHEBI:50058"/>
        <dbReference type="ChEBI" id="CHEBI:57844"/>
        <dbReference type="ChEBI" id="CHEBI:58772"/>
        <dbReference type="EC" id="1.8.4.11"/>
    </reaction>
</comment>
<dbReference type="AlphaFoldDB" id="A0A5C6FGN9"/>
<evidence type="ECO:0000256" key="3">
    <source>
        <dbReference type="ARBA" id="ARBA00048782"/>
    </source>
</evidence>
<dbReference type="SUPFAM" id="SSF55068">
    <property type="entry name" value="Peptide methionine sulfoxide reductase"/>
    <property type="match status" value="1"/>
</dbReference>
<evidence type="ECO:0000256" key="4">
    <source>
        <dbReference type="HAMAP-Rule" id="MF_01401"/>
    </source>
</evidence>
<name>A0A5C6FGN9_9BACT</name>
<dbReference type="InterPro" id="IPR036509">
    <property type="entry name" value="Met_Sox_Rdtase_MsrA_sf"/>
</dbReference>
<dbReference type="EMBL" id="SJPW01000001">
    <property type="protein sequence ID" value="TWU60608.1"/>
    <property type="molecule type" value="Genomic_DNA"/>
</dbReference>
<dbReference type="Gene3D" id="3.30.1060.10">
    <property type="entry name" value="Peptide methionine sulphoxide reductase MsrA"/>
    <property type="match status" value="1"/>
</dbReference>
<accession>A0A5C6FGN9</accession>
<feature type="domain" description="Peptide methionine sulphoxide reductase MsrA" evidence="5">
    <location>
        <begin position="73"/>
        <end position="225"/>
    </location>
</feature>
<evidence type="ECO:0000256" key="2">
    <source>
        <dbReference type="ARBA" id="ARBA00047806"/>
    </source>
</evidence>
<comment type="caution">
    <text evidence="6">The sequence shown here is derived from an EMBL/GenBank/DDBJ whole genome shotgun (WGS) entry which is preliminary data.</text>
</comment>
<dbReference type="EC" id="1.8.4.11" evidence="4"/>
<dbReference type="OrthoDB" id="4174719at2"/>